<accession>A0AAW0E4M9</accession>
<comment type="caution">
    <text evidence="1">The sequence shown here is derived from an EMBL/GenBank/DDBJ whole genome shotgun (WGS) entry which is preliminary data.</text>
</comment>
<organism evidence="1 2">
    <name type="scientific">Favolaschia claudopus</name>
    <dbReference type="NCBI Taxonomy" id="2862362"/>
    <lineage>
        <taxon>Eukaryota</taxon>
        <taxon>Fungi</taxon>
        <taxon>Dikarya</taxon>
        <taxon>Basidiomycota</taxon>
        <taxon>Agaricomycotina</taxon>
        <taxon>Agaricomycetes</taxon>
        <taxon>Agaricomycetidae</taxon>
        <taxon>Agaricales</taxon>
        <taxon>Marasmiineae</taxon>
        <taxon>Mycenaceae</taxon>
        <taxon>Favolaschia</taxon>
    </lineage>
</organism>
<gene>
    <name evidence="1" type="ORF">R3P38DRAFT_3547878</name>
</gene>
<evidence type="ECO:0000313" key="2">
    <source>
        <dbReference type="Proteomes" id="UP001362999"/>
    </source>
</evidence>
<sequence length="271" mass="31221">MPWAQIESCTHVNDKTTNPPYSSLNLLLLTPEIKNFVFRLDLRGCPPDERWNLDVSSQLERIDFEIIVDTVNAAGQLFDALELPSLKNFTFNPCIEMEQEPPMWHTERFLSLADRSDFSRHLTFLDIYAIITDTELLQCLCVLPMLQTLSISDFISIGANNSSPVITDMLLQALTYRTDAPSLIPHLEYVHLTSHLEFTDTAFIDFIKSRVKRVWESEDVTFEPILGWYWRPKGDMSGEILHRLHNLQEIIADWKGEILGHTEIRRAGNSD</sequence>
<dbReference type="Proteomes" id="UP001362999">
    <property type="component" value="Unassembled WGS sequence"/>
</dbReference>
<protein>
    <submittedName>
        <fullName evidence="1">Uncharacterized protein</fullName>
    </submittedName>
</protein>
<reference evidence="1 2" key="1">
    <citation type="journal article" date="2024" name="J Genomics">
        <title>Draft genome sequencing and assembly of Favolaschia claudopus CIRM-BRFM 2984 isolated from oak limbs.</title>
        <authorList>
            <person name="Navarro D."/>
            <person name="Drula E."/>
            <person name="Chaduli D."/>
            <person name="Cazenave R."/>
            <person name="Ahrendt S."/>
            <person name="Wang J."/>
            <person name="Lipzen A."/>
            <person name="Daum C."/>
            <person name="Barry K."/>
            <person name="Grigoriev I.V."/>
            <person name="Favel A."/>
            <person name="Rosso M.N."/>
            <person name="Martin F."/>
        </authorList>
    </citation>
    <scope>NUCLEOTIDE SEQUENCE [LARGE SCALE GENOMIC DNA]</scope>
    <source>
        <strain evidence="1 2">CIRM-BRFM 2984</strain>
    </source>
</reference>
<dbReference type="EMBL" id="JAWWNJ010000004">
    <property type="protein sequence ID" value="KAK7058214.1"/>
    <property type="molecule type" value="Genomic_DNA"/>
</dbReference>
<name>A0AAW0E4M9_9AGAR</name>
<keyword evidence="2" id="KW-1185">Reference proteome</keyword>
<dbReference type="AlphaFoldDB" id="A0AAW0E4M9"/>
<evidence type="ECO:0000313" key="1">
    <source>
        <dbReference type="EMBL" id="KAK7058214.1"/>
    </source>
</evidence>
<proteinExistence type="predicted"/>